<evidence type="ECO:0000256" key="2">
    <source>
        <dbReference type="ARBA" id="ARBA00019232"/>
    </source>
</evidence>
<dbReference type="InterPro" id="IPR019756">
    <property type="entry name" value="Pept_S26A_signal_pept_1_Ser-AS"/>
</dbReference>
<organism evidence="9 10">
    <name type="scientific">Inquilinus limosus</name>
    <dbReference type="NCBI Taxonomy" id="171674"/>
    <lineage>
        <taxon>Bacteria</taxon>
        <taxon>Pseudomonadati</taxon>
        <taxon>Pseudomonadota</taxon>
        <taxon>Alphaproteobacteria</taxon>
        <taxon>Rhodospirillales</taxon>
        <taxon>Rhodospirillaceae</taxon>
        <taxon>Inquilinus</taxon>
    </lineage>
</organism>
<dbReference type="GO" id="GO:0016020">
    <property type="term" value="C:membrane"/>
    <property type="evidence" value="ECO:0007669"/>
    <property type="project" value="UniProtKB-SubCell"/>
</dbReference>
<accession>A0A952KEB4</accession>
<dbReference type="PROSITE" id="PS00501">
    <property type="entry name" value="SPASE_I_1"/>
    <property type="match status" value="1"/>
</dbReference>
<dbReference type="SUPFAM" id="SSF51306">
    <property type="entry name" value="LexA/Signal peptidase"/>
    <property type="match status" value="1"/>
</dbReference>
<feature type="active site" evidence="5">
    <location>
        <position position="58"/>
    </location>
</feature>
<feature type="domain" description="Peptidase S26" evidence="8">
    <location>
        <begin position="44"/>
        <end position="215"/>
    </location>
</feature>
<evidence type="ECO:0000256" key="7">
    <source>
        <dbReference type="SAM" id="SignalP"/>
    </source>
</evidence>
<evidence type="ECO:0000256" key="5">
    <source>
        <dbReference type="PIRSR" id="PIRSR600223-1"/>
    </source>
</evidence>
<feature type="active site" evidence="5">
    <location>
        <position position="100"/>
    </location>
</feature>
<comment type="subcellular location">
    <subcellularLocation>
        <location evidence="6">Membrane</location>
        <topology evidence="6">Single-pass type II membrane protein</topology>
    </subcellularLocation>
</comment>
<dbReference type="GO" id="GO:0006465">
    <property type="term" value="P:signal peptide processing"/>
    <property type="evidence" value="ECO:0007669"/>
    <property type="project" value="InterPro"/>
</dbReference>
<dbReference type="AlphaFoldDB" id="A0A952KEB4"/>
<protein>
    <recommendedName>
        <fullName evidence="2 6">Signal peptidase I</fullName>
        <ecNumber evidence="6">3.4.21.89</ecNumber>
    </recommendedName>
</protein>
<dbReference type="PANTHER" id="PTHR43390">
    <property type="entry name" value="SIGNAL PEPTIDASE I"/>
    <property type="match status" value="1"/>
</dbReference>
<evidence type="ECO:0000256" key="6">
    <source>
        <dbReference type="RuleBase" id="RU362042"/>
    </source>
</evidence>
<evidence type="ECO:0000256" key="4">
    <source>
        <dbReference type="ARBA" id="ARBA00022801"/>
    </source>
</evidence>
<dbReference type="InterPro" id="IPR036286">
    <property type="entry name" value="LexA/Signal_pep-like_sf"/>
</dbReference>
<evidence type="ECO:0000256" key="3">
    <source>
        <dbReference type="ARBA" id="ARBA00022670"/>
    </source>
</evidence>
<dbReference type="Pfam" id="PF10502">
    <property type="entry name" value="Peptidase_S26"/>
    <property type="match status" value="1"/>
</dbReference>
<comment type="similarity">
    <text evidence="1 6">Belongs to the peptidase S26 family.</text>
</comment>
<proteinExistence type="inferred from homology"/>
<keyword evidence="7" id="KW-0732">Signal</keyword>
<dbReference type="Gene3D" id="2.10.109.10">
    <property type="entry name" value="Umud Fragment, subunit A"/>
    <property type="match status" value="1"/>
</dbReference>
<reference evidence="9" key="1">
    <citation type="submission" date="2020-06" db="EMBL/GenBank/DDBJ databases">
        <title>Stable isotope informed genome-resolved metagenomics uncovers potential trophic interactions in rhizosphere soil.</title>
        <authorList>
            <person name="Starr E.P."/>
            <person name="Shi S."/>
            <person name="Blazewicz S.J."/>
            <person name="Koch B.J."/>
            <person name="Probst A.J."/>
            <person name="Hungate B.A."/>
            <person name="Pett-Ridge J."/>
            <person name="Firestone M.K."/>
            <person name="Banfield J.F."/>
        </authorList>
    </citation>
    <scope>NUCLEOTIDE SEQUENCE</scope>
    <source>
        <strain evidence="9">YM_69_17</strain>
    </source>
</reference>
<gene>
    <name evidence="9" type="primary">lepB</name>
    <name evidence="9" type="ORF">JF625_17865</name>
</gene>
<dbReference type="EC" id="3.4.21.89" evidence="6"/>
<name>A0A952KEB4_9PROT</name>
<dbReference type="PRINTS" id="PR00727">
    <property type="entry name" value="LEADERPTASE"/>
</dbReference>
<dbReference type="InterPro" id="IPR000223">
    <property type="entry name" value="Pept_S26A_signal_pept_1"/>
</dbReference>
<evidence type="ECO:0000256" key="1">
    <source>
        <dbReference type="ARBA" id="ARBA00009370"/>
    </source>
</evidence>
<keyword evidence="3 6" id="KW-0645">Protease</keyword>
<dbReference type="GO" id="GO:0004252">
    <property type="term" value="F:serine-type endopeptidase activity"/>
    <property type="evidence" value="ECO:0007669"/>
    <property type="project" value="InterPro"/>
</dbReference>
<feature type="chain" id="PRO_5036969244" description="Signal peptidase I" evidence="7">
    <location>
        <begin position="20"/>
        <end position="234"/>
    </location>
</feature>
<evidence type="ECO:0000313" key="10">
    <source>
        <dbReference type="Proteomes" id="UP000700706"/>
    </source>
</evidence>
<dbReference type="Proteomes" id="UP000700706">
    <property type="component" value="Unassembled WGS sequence"/>
</dbReference>
<keyword evidence="4 6" id="KW-0378">Hydrolase</keyword>
<dbReference type="EMBL" id="JAEKLZ010000247">
    <property type="protein sequence ID" value="MBW8726998.1"/>
    <property type="molecule type" value="Genomic_DNA"/>
</dbReference>
<dbReference type="CDD" id="cd06530">
    <property type="entry name" value="S26_SPase_I"/>
    <property type="match status" value="1"/>
</dbReference>
<comment type="catalytic activity">
    <reaction evidence="6">
        <text>Cleavage of hydrophobic, N-terminal signal or leader sequences from secreted and periplasmic proteins.</text>
        <dbReference type="EC" id="3.4.21.89"/>
    </reaction>
</comment>
<dbReference type="InterPro" id="IPR019533">
    <property type="entry name" value="Peptidase_S26"/>
</dbReference>
<evidence type="ECO:0000259" key="8">
    <source>
        <dbReference type="Pfam" id="PF10502"/>
    </source>
</evidence>
<feature type="signal peptide" evidence="7">
    <location>
        <begin position="1"/>
        <end position="19"/>
    </location>
</feature>
<comment type="caution">
    <text evidence="9">The sequence shown here is derived from an EMBL/GenBank/DDBJ whole genome shotgun (WGS) entry which is preliminary data.</text>
</comment>
<sequence length="234" mass="26039">MIGRRAVLSYLAFAAPILAAEPARAGFTDLLDPGQWWMALRFAWAGIPAKTFRIPGQSMAPTLEPGDTFAVDLRAAATRPRRGDIVVFRLPRDRKVLFVKRVVGLPTDRVQLRGSRLSINRRSVDRREAEPYAGPSRRRDTLHHFIESLPVDDGALPAEYGILEQTAAAPFDDTLEYVVPADHCFVLGDNRDYSLDSRADVGYVPIENILGRVIYRLRPNPAWLVPPETVPGLG</sequence>
<dbReference type="GO" id="GO:0009003">
    <property type="term" value="F:signal peptidase activity"/>
    <property type="evidence" value="ECO:0007669"/>
    <property type="project" value="UniProtKB-EC"/>
</dbReference>
<dbReference type="PANTHER" id="PTHR43390:SF1">
    <property type="entry name" value="CHLOROPLAST PROCESSING PEPTIDASE"/>
    <property type="match status" value="1"/>
</dbReference>
<evidence type="ECO:0000313" key="9">
    <source>
        <dbReference type="EMBL" id="MBW8726998.1"/>
    </source>
</evidence>
<dbReference type="NCBIfam" id="TIGR02227">
    <property type="entry name" value="sigpep_I_bact"/>
    <property type="match status" value="1"/>
</dbReference>